<dbReference type="RefSeq" id="XP_002769238.1">
    <property type="nucleotide sequence ID" value="XM_002769192.1"/>
</dbReference>
<organism evidence="5">
    <name type="scientific">Perkinsus marinus (strain ATCC 50983 / TXsc)</name>
    <dbReference type="NCBI Taxonomy" id="423536"/>
    <lineage>
        <taxon>Eukaryota</taxon>
        <taxon>Sar</taxon>
        <taxon>Alveolata</taxon>
        <taxon>Perkinsozoa</taxon>
        <taxon>Perkinsea</taxon>
        <taxon>Perkinsida</taxon>
        <taxon>Perkinsidae</taxon>
        <taxon>Perkinsus</taxon>
    </lineage>
</organism>
<sequence>MLVSSLRRLMVFLLVESSCVASARQISEGSAVARKTELAQCLEKNEALEAQVAHLGRHVEAMSQSHADNLGGVHSELNQKIVALDELERTMEDFEARLEACEATGDGERRLTEIDLGSAFDRIIGSVASTRLGAAVCNVSSPILSAASGAWPLTEPTNFSASSYGDSLFNAVQDYLDEHINGRRLVLPSGLLPRTLLIVSSLVFSYVLTVTLLMLLLAPLKIGGLLLKH</sequence>
<evidence type="ECO:0000256" key="3">
    <source>
        <dbReference type="SAM" id="SignalP"/>
    </source>
</evidence>
<keyword evidence="3" id="KW-0732">Signal</keyword>
<evidence type="ECO:0000256" key="2">
    <source>
        <dbReference type="SAM" id="Phobius"/>
    </source>
</evidence>
<feature type="signal peptide" evidence="3">
    <location>
        <begin position="1"/>
        <end position="23"/>
    </location>
</feature>
<keyword evidence="2" id="KW-1133">Transmembrane helix</keyword>
<evidence type="ECO:0000313" key="5">
    <source>
        <dbReference type="Proteomes" id="UP000007800"/>
    </source>
</evidence>
<evidence type="ECO:0000313" key="4">
    <source>
        <dbReference type="EMBL" id="EER01956.1"/>
    </source>
</evidence>
<dbReference type="OrthoDB" id="434322at2759"/>
<evidence type="ECO:0000256" key="1">
    <source>
        <dbReference type="SAM" id="Coils"/>
    </source>
</evidence>
<feature type="transmembrane region" description="Helical" evidence="2">
    <location>
        <begin position="196"/>
        <end position="218"/>
    </location>
</feature>
<keyword evidence="2" id="KW-0472">Membrane</keyword>
<keyword evidence="2" id="KW-0812">Transmembrane</keyword>
<dbReference type="EMBL" id="GG683573">
    <property type="protein sequence ID" value="EER01956.1"/>
    <property type="molecule type" value="Genomic_DNA"/>
</dbReference>
<keyword evidence="1" id="KW-0175">Coiled coil</keyword>
<dbReference type="InParanoid" id="C5LMR5"/>
<proteinExistence type="predicted"/>
<protein>
    <submittedName>
        <fullName evidence="4">Uncharacterized protein</fullName>
    </submittedName>
</protein>
<keyword evidence="5" id="KW-1185">Reference proteome</keyword>
<dbReference type="OMA" id="RRVEMCK"/>
<dbReference type="GeneID" id="9054584"/>
<feature type="coiled-coil region" evidence="1">
    <location>
        <begin position="77"/>
        <end position="104"/>
    </location>
</feature>
<dbReference type="AlphaFoldDB" id="C5LMR5"/>
<name>C5LMR5_PERM5</name>
<reference evidence="4 5" key="1">
    <citation type="submission" date="2008-07" db="EMBL/GenBank/DDBJ databases">
        <authorList>
            <person name="El-Sayed N."/>
            <person name="Caler E."/>
            <person name="Inman J."/>
            <person name="Amedeo P."/>
            <person name="Hass B."/>
            <person name="Wortman J."/>
        </authorList>
    </citation>
    <scope>NUCLEOTIDE SEQUENCE [LARGE SCALE GENOMIC DNA]</scope>
    <source>
        <strain evidence="5">ATCC 50983 / TXsc</strain>
    </source>
</reference>
<gene>
    <name evidence="4" type="ORF">Pmar_PMAR007649</name>
</gene>
<feature type="chain" id="PRO_5005668139" evidence="3">
    <location>
        <begin position="24"/>
        <end position="229"/>
    </location>
</feature>
<accession>C5LMR5</accession>
<dbReference type="Proteomes" id="UP000007800">
    <property type="component" value="Unassembled WGS sequence"/>
</dbReference>